<evidence type="ECO:0000256" key="1">
    <source>
        <dbReference type="ARBA" id="ARBA00003327"/>
    </source>
</evidence>
<dbReference type="EMBL" id="CH473989">
    <property type="protein sequence ID" value="EDM10664.1"/>
    <property type="molecule type" value="Genomic_DNA"/>
</dbReference>
<dbReference type="Proteomes" id="UP000234681">
    <property type="component" value="Chromosome 11"/>
</dbReference>
<evidence type="ECO:0000313" key="5">
    <source>
        <dbReference type="Proteomes" id="UP000234681"/>
    </source>
</evidence>
<comment type="similarity">
    <text evidence="3">Belongs to the PMG family.</text>
</comment>
<evidence type="ECO:0000256" key="2">
    <source>
        <dbReference type="ARBA" id="ARBA00022744"/>
    </source>
</evidence>
<evidence type="ECO:0000256" key="3">
    <source>
        <dbReference type="RuleBase" id="RU369044"/>
    </source>
</evidence>
<comment type="function">
    <text evidence="1 3">In the hair cortex, hair keratin intermediate filaments are embedded in an interfilamentous matrix, consisting of hair keratin-associated proteins (KRTAP), which are essential for the formation of a rigid and resistant hair shaft through their extensive disulfide bond cross-linking with abundant cysteine residues of hair keratins. The matrix proteins include the high-sulfur and high-glycine-tyrosine keratins.</text>
</comment>
<evidence type="ECO:0000313" key="4">
    <source>
        <dbReference type="EMBL" id="EDM10664.1"/>
    </source>
</evidence>
<dbReference type="GO" id="GO:0045095">
    <property type="term" value="C:keratin filament"/>
    <property type="evidence" value="ECO:0007669"/>
    <property type="project" value="UniProtKB-UniRule"/>
</dbReference>
<gene>
    <name evidence="4" type="ORF">rCG_58755</name>
</gene>
<proteinExistence type="inferred from homology"/>
<protein>
    <recommendedName>
        <fullName evidence="3">Keratin-associated protein</fullName>
    </recommendedName>
</protein>
<dbReference type="AlphaFoldDB" id="A6JL99"/>
<dbReference type="InterPro" id="IPR007951">
    <property type="entry name" value="KRTAP_PMG"/>
</dbReference>
<dbReference type="GO" id="GO:0005829">
    <property type="term" value="C:cytosol"/>
    <property type="evidence" value="ECO:0007669"/>
    <property type="project" value="UniProtKB-ARBA"/>
</dbReference>
<reference evidence="5" key="1">
    <citation type="submission" date="2005-09" db="EMBL/GenBank/DDBJ databases">
        <authorList>
            <person name="Mural R.J."/>
            <person name="Li P.W."/>
            <person name="Adams M.D."/>
            <person name="Amanatides P.G."/>
            <person name="Baden-Tillson H."/>
            <person name="Barnstead M."/>
            <person name="Chin S.H."/>
            <person name="Dew I."/>
            <person name="Evans C.A."/>
            <person name="Ferriera S."/>
            <person name="Flanigan M."/>
            <person name="Fosler C."/>
            <person name="Glodek A."/>
            <person name="Gu Z."/>
            <person name="Holt R.A."/>
            <person name="Jennings D."/>
            <person name="Kraft C.L."/>
            <person name="Lu F."/>
            <person name="Nguyen T."/>
            <person name="Nusskern D.R."/>
            <person name="Pfannkoch C.M."/>
            <person name="Sitter C."/>
            <person name="Sutton G.G."/>
            <person name="Venter J.C."/>
            <person name="Wang Z."/>
            <person name="Woodage T."/>
            <person name="Zheng X.H."/>
            <person name="Zhong F."/>
        </authorList>
    </citation>
    <scope>NUCLEOTIDE SEQUENCE [LARGE SCALE GENOMIC DNA]</scope>
    <source>
        <strain>BN</strain>
        <strain evidence="5">Sprague-Dawley</strain>
    </source>
</reference>
<name>A6JL99_RAT</name>
<accession>A6JL99</accession>
<keyword evidence="2 3" id="KW-0416">Keratin</keyword>
<sequence length="174" mass="18487">MAYSCCSGNFSSRSLRSCLPSSGSCLASSYPSNLVYTTTSCSPSTCQLGSSLNSGCQETCVEPTSCQRSCVVSSPCQKPCYYPRSYTPCSPCQGTYAGSLSFGSRSCSSLGYGSRICYPVSYGNCGFRSLNCGVYGFPSLSYGSRCYYPTYLASSSCQPCYQPICGLGLYETNC</sequence>
<comment type="subunit">
    <text evidence="3">Interacts with hair keratins.</text>
</comment>
<organism evidence="4 5">
    <name type="scientific">Rattus norvegicus</name>
    <name type="common">Rat</name>
    <dbReference type="NCBI Taxonomy" id="10116"/>
    <lineage>
        <taxon>Eukaryota</taxon>
        <taxon>Metazoa</taxon>
        <taxon>Chordata</taxon>
        <taxon>Craniata</taxon>
        <taxon>Vertebrata</taxon>
        <taxon>Euteleostomi</taxon>
        <taxon>Mammalia</taxon>
        <taxon>Eutheria</taxon>
        <taxon>Euarchontoglires</taxon>
        <taxon>Glires</taxon>
        <taxon>Rodentia</taxon>
        <taxon>Myomorpha</taxon>
        <taxon>Muroidea</taxon>
        <taxon>Muridae</taxon>
        <taxon>Murinae</taxon>
        <taxon>Rattus</taxon>
    </lineage>
</organism>
<dbReference type="Pfam" id="PF05287">
    <property type="entry name" value="PMG"/>
    <property type="match status" value="1"/>
</dbReference>